<dbReference type="AlphaFoldDB" id="A0A2M7XBM4"/>
<name>A0A2M7XBM4_9BACT</name>
<feature type="transmembrane region" description="Helical" evidence="6">
    <location>
        <begin position="342"/>
        <end position="359"/>
    </location>
</feature>
<organism evidence="7 8">
    <name type="scientific">Candidatus Uhrbacteria bacterium CG_4_9_14_3_um_filter_50_9</name>
    <dbReference type="NCBI Taxonomy" id="1975035"/>
    <lineage>
        <taxon>Bacteria</taxon>
        <taxon>Candidatus Uhriibacteriota</taxon>
    </lineage>
</organism>
<dbReference type="GO" id="GO:0005886">
    <property type="term" value="C:plasma membrane"/>
    <property type="evidence" value="ECO:0007669"/>
    <property type="project" value="UniProtKB-SubCell"/>
</dbReference>
<reference evidence="8" key="1">
    <citation type="submission" date="2017-09" db="EMBL/GenBank/DDBJ databases">
        <title>Depth-based differentiation of microbial function through sediment-hosted aquifers and enrichment of novel symbionts in the deep terrestrial subsurface.</title>
        <authorList>
            <person name="Probst A.J."/>
            <person name="Ladd B."/>
            <person name="Jarett J.K."/>
            <person name="Geller-Mcgrath D.E."/>
            <person name="Sieber C.M.K."/>
            <person name="Emerson J.B."/>
            <person name="Anantharaman K."/>
            <person name="Thomas B.C."/>
            <person name="Malmstrom R."/>
            <person name="Stieglmeier M."/>
            <person name="Klingl A."/>
            <person name="Woyke T."/>
            <person name="Ryan C.M."/>
            <person name="Banfield J.F."/>
        </authorList>
    </citation>
    <scope>NUCLEOTIDE SEQUENCE [LARGE SCALE GENOMIC DNA]</scope>
</reference>
<dbReference type="PANTHER" id="PTHR30250">
    <property type="entry name" value="PST FAMILY PREDICTED COLANIC ACID TRANSPORTER"/>
    <property type="match status" value="1"/>
</dbReference>
<keyword evidence="5 6" id="KW-0472">Membrane</keyword>
<evidence type="ECO:0000256" key="1">
    <source>
        <dbReference type="ARBA" id="ARBA00004651"/>
    </source>
</evidence>
<feature type="transmembrane region" description="Helical" evidence="6">
    <location>
        <begin position="69"/>
        <end position="88"/>
    </location>
</feature>
<feature type="transmembrane region" description="Helical" evidence="6">
    <location>
        <begin position="371"/>
        <end position="390"/>
    </location>
</feature>
<feature type="transmembrane region" description="Helical" evidence="6">
    <location>
        <begin position="196"/>
        <end position="218"/>
    </location>
</feature>
<dbReference type="InterPro" id="IPR050833">
    <property type="entry name" value="Poly_Biosynth_Transport"/>
</dbReference>
<feature type="transmembrane region" description="Helical" evidence="6">
    <location>
        <begin position="396"/>
        <end position="418"/>
    </location>
</feature>
<protein>
    <recommendedName>
        <fullName evidence="9">Polysaccharide biosynthesis protein C-terminal domain-containing protein</fullName>
    </recommendedName>
</protein>
<proteinExistence type="predicted"/>
<evidence type="ECO:0000256" key="3">
    <source>
        <dbReference type="ARBA" id="ARBA00022692"/>
    </source>
</evidence>
<evidence type="ECO:0000313" key="7">
    <source>
        <dbReference type="EMBL" id="PJA45298.1"/>
    </source>
</evidence>
<feature type="transmembrane region" description="Helical" evidence="6">
    <location>
        <begin position="109"/>
        <end position="130"/>
    </location>
</feature>
<dbReference type="Pfam" id="PF01943">
    <property type="entry name" value="Polysacc_synt"/>
    <property type="match status" value="1"/>
</dbReference>
<comment type="caution">
    <text evidence="7">The sequence shown here is derived from an EMBL/GenBank/DDBJ whole genome shotgun (WGS) entry which is preliminary data.</text>
</comment>
<feature type="transmembrane region" description="Helical" evidence="6">
    <location>
        <begin position="309"/>
        <end position="330"/>
    </location>
</feature>
<accession>A0A2M7XBM4</accession>
<keyword evidence="3 6" id="KW-0812">Transmembrane</keyword>
<evidence type="ECO:0000256" key="6">
    <source>
        <dbReference type="SAM" id="Phobius"/>
    </source>
</evidence>
<keyword evidence="2" id="KW-1003">Cell membrane</keyword>
<dbReference type="Proteomes" id="UP000229385">
    <property type="component" value="Unassembled WGS sequence"/>
</dbReference>
<feature type="transmembrane region" description="Helical" evidence="6">
    <location>
        <begin position="136"/>
        <end position="158"/>
    </location>
</feature>
<dbReference type="InterPro" id="IPR002797">
    <property type="entry name" value="Polysacc_synth"/>
</dbReference>
<comment type="subcellular location">
    <subcellularLocation>
        <location evidence="1">Cell membrane</location>
        <topology evidence="1">Multi-pass membrane protein</topology>
    </subcellularLocation>
</comment>
<evidence type="ECO:0000256" key="4">
    <source>
        <dbReference type="ARBA" id="ARBA00022989"/>
    </source>
</evidence>
<dbReference type="PANTHER" id="PTHR30250:SF11">
    <property type="entry name" value="O-ANTIGEN TRANSPORTER-RELATED"/>
    <property type="match status" value="1"/>
</dbReference>
<evidence type="ECO:0008006" key="9">
    <source>
        <dbReference type="Google" id="ProtNLM"/>
    </source>
</evidence>
<keyword evidence="4 6" id="KW-1133">Transmembrane helix</keyword>
<feature type="transmembrane region" description="Helical" evidence="6">
    <location>
        <begin position="44"/>
        <end position="63"/>
    </location>
</feature>
<sequence>MKNTSVFKRFKKALYRILRWSERFTRTDMVYLASGSFWMSVKRVVYAITSFIVAIMFANLFPQEAYGEYKFVLSAAALVAIFSMRGINTSYLRAVSRGYEGGLREATLLRLRWGLVASAAAGMGALYYWIQGNSGLALNFVVVGVFTPPLNALTLFIPLLNGRKQFRLSALYETVVQTVASVAIMVSVALSDQVIIVLLSYFVSYTVVRALASWWVCVRQTPNKKQESDTLSYGVHLSAMSAVGDVASKIDSVLLWYFLGPVAVAVYSFALLPTQHLRSFVQSTGLLALIKLSSKEKHEIKKTLPRKSFILFLAIVPIVVLYIVLAPWLFQLVFPQYLDAVIYTQVLSLNLLFFPKVLFDSALTAHAQKKPLYLMNITGPSVNIALMLILLPLFQIWGVVAASLITQVYKTAMFIYLFKRM</sequence>
<evidence type="ECO:0000256" key="5">
    <source>
        <dbReference type="ARBA" id="ARBA00023136"/>
    </source>
</evidence>
<gene>
    <name evidence="7" type="ORF">CO174_03895</name>
</gene>
<evidence type="ECO:0000313" key="8">
    <source>
        <dbReference type="Proteomes" id="UP000229385"/>
    </source>
</evidence>
<dbReference type="EMBL" id="PFWU01000044">
    <property type="protein sequence ID" value="PJA45298.1"/>
    <property type="molecule type" value="Genomic_DNA"/>
</dbReference>
<evidence type="ECO:0000256" key="2">
    <source>
        <dbReference type="ARBA" id="ARBA00022475"/>
    </source>
</evidence>
<feature type="transmembrane region" description="Helical" evidence="6">
    <location>
        <begin position="254"/>
        <end position="272"/>
    </location>
</feature>